<evidence type="ECO:0000313" key="2">
    <source>
        <dbReference type="EMBL" id="PNH00197.1"/>
    </source>
</evidence>
<feature type="compositionally biased region" description="Low complexity" evidence="1">
    <location>
        <begin position="30"/>
        <end position="43"/>
    </location>
</feature>
<feature type="region of interest" description="Disordered" evidence="1">
    <location>
        <begin position="16"/>
        <end position="43"/>
    </location>
</feature>
<dbReference type="AlphaFoldDB" id="A0A2J7ZIV3"/>
<sequence>MQPGMQPPQMIIIQPMQHPQQISLQHYPEQEQYPEQQQQQQQQLYLEQQYMDGGQQQYMQQQFLAQQGQQGQPQQQQAQPLTAYQLQMLAERAERTRLQQGGQGAGPSGGDVQQAAPGGAPQGAGPGAPPQPQDLHLLQQQLQQQHMQQQQQQQLQQQQQQQQQLQMSQFQQQQPQHQHQQQYPHPGAHQSVLIAPPPPPPPREAAPAAGNAGMGGGPPPPPPPRADPNARTAAAAGGGGSGPAAASSTQHPEEVEQQAFASMTPEQQASVMEQWQQYWQQQQYYEQQQAAYYGQQAQDAAAAQYYQQQQQQQYGQPETHPHAWLPARALVLMEATDTLITRIPDYRPAHTLPIGLALADALLQHHGLPLLPAPQLETLKQLLVICSRADTSALVEQAPPGPAGPVLVRLTSMSVFCSVVRHIHALLPYGVEDRPRRALVRFVGSSFVACTRSAAGALKEAAAKGSSEVGTMRLVEQALRDTLGKATLQTKGGTGVSEKYNGTAMGERVSTALSRTLSRLADVLVPLLRDRGRQAGGGTGGNNKSDAEPDAPYVLDSGSPCPAAREGLARALLAVEQEGAASRTVRVSGCPAAALLVKHLALRTSVRDTASHLLAGLGNSSGCQHLLFVPILATGGGGGGGGGVTAAAPALEVLLVPVPKQLEGPWEERVQLVLRLGLGEHALSPSPEGPGGADK</sequence>
<feature type="region of interest" description="Disordered" evidence="1">
    <location>
        <begin position="531"/>
        <end position="559"/>
    </location>
</feature>
<dbReference type="EMBL" id="PGGS01001616">
    <property type="protein sequence ID" value="PNH00197.1"/>
    <property type="molecule type" value="Genomic_DNA"/>
</dbReference>
<gene>
    <name evidence="2" type="ORF">TSOC_013999</name>
</gene>
<accession>A0A2J7ZIV3</accession>
<protein>
    <submittedName>
        <fullName evidence="2">Uncharacterized protein</fullName>
    </submittedName>
</protein>
<feature type="compositionally biased region" description="Pro residues" evidence="1">
    <location>
        <begin position="217"/>
        <end position="226"/>
    </location>
</feature>
<feature type="region of interest" description="Disordered" evidence="1">
    <location>
        <begin position="96"/>
        <end position="265"/>
    </location>
</feature>
<keyword evidence="3" id="KW-1185">Reference proteome</keyword>
<comment type="caution">
    <text evidence="2">The sequence shown here is derived from an EMBL/GenBank/DDBJ whole genome shotgun (WGS) entry which is preliminary data.</text>
</comment>
<feature type="compositionally biased region" description="Low complexity" evidence="1">
    <location>
        <begin position="110"/>
        <end position="119"/>
    </location>
</feature>
<evidence type="ECO:0000313" key="3">
    <source>
        <dbReference type="Proteomes" id="UP000236333"/>
    </source>
</evidence>
<feature type="compositionally biased region" description="Pro residues" evidence="1">
    <location>
        <begin position="195"/>
        <end position="204"/>
    </location>
</feature>
<proteinExistence type="predicted"/>
<dbReference type="Proteomes" id="UP000236333">
    <property type="component" value="Unassembled WGS sequence"/>
</dbReference>
<name>A0A2J7ZIV3_9CHLO</name>
<reference evidence="2 3" key="1">
    <citation type="journal article" date="2017" name="Mol. Biol. Evol.">
        <title>The 4-celled Tetrabaena socialis nuclear genome reveals the essential components for genetic control of cell number at the origin of multicellularity in the volvocine lineage.</title>
        <authorList>
            <person name="Featherston J."/>
            <person name="Arakaki Y."/>
            <person name="Hanschen E.R."/>
            <person name="Ferris P.J."/>
            <person name="Michod R.E."/>
            <person name="Olson B.J.S.C."/>
            <person name="Nozaki H."/>
            <person name="Durand P.M."/>
        </authorList>
    </citation>
    <scope>NUCLEOTIDE SEQUENCE [LARGE SCALE GENOMIC DNA]</scope>
    <source>
        <strain evidence="2 3">NIES-571</strain>
    </source>
</reference>
<evidence type="ECO:0000256" key="1">
    <source>
        <dbReference type="SAM" id="MobiDB-lite"/>
    </source>
</evidence>
<organism evidence="2 3">
    <name type="scientific">Tetrabaena socialis</name>
    <dbReference type="NCBI Taxonomy" id="47790"/>
    <lineage>
        <taxon>Eukaryota</taxon>
        <taxon>Viridiplantae</taxon>
        <taxon>Chlorophyta</taxon>
        <taxon>core chlorophytes</taxon>
        <taxon>Chlorophyceae</taxon>
        <taxon>CS clade</taxon>
        <taxon>Chlamydomonadales</taxon>
        <taxon>Tetrabaenaceae</taxon>
        <taxon>Tetrabaena</taxon>
    </lineage>
</organism>
<feature type="compositionally biased region" description="Low complexity" evidence="1">
    <location>
        <begin position="133"/>
        <end position="190"/>
    </location>
</feature>